<feature type="compositionally biased region" description="Polar residues" evidence="5">
    <location>
        <begin position="23"/>
        <end position="36"/>
    </location>
</feature>
<keyword evidence="8" id="KW-1185">Reference proteome</keyword>
<dbReference type="GO" id="GO:0005524">
    <property type="term" value="F:ATP binding"/>
    <property type="evidence" value="ECO:0007669"/>
    <property type="project" value="UniProtKB-KW"/>
</dbReference>
<dbReference type="AlphaFoldDB" id="A0A6V8HGE2"/>
<dbReference type="Pfam" id="PF00069">
    <property type="entry name" value="Pkinase"/>
    <property type="match status" value="1"/>
</dbReference>
<dbReference type="PANTHER" id="PTHR43289">
    <property type="entry name" value="MITOGEN-ACTIVATED PROTEIN KINASE KINASE KINASE 20-RELATED"/>
    <property type="match status" value="1"/>
</dbReference>
<organism evidence="7 8">
    <name type="scientific">Talaromyces pinophilus</name>
    <name type="common">Penicillium pinophilum</name>
    <dbReference type="NCBI Taxonomy" id="128442"/>
    <lineage>
        <taxon>Eukaryota</taxon>
        <taxon>Fungi</taxon>
        <taxon>Dikarya</taxon>
        <taxon>Ascomycota</taxon>
        <taxon>Pezizomycotina</taxon>
        <taxon>Eurotiomycetes</taxon>
        <taxon>Eurotiomycetidae</taxon>
        <taxon>Eurotiales</taxon>
        <taxon>Trichocomaceae</taxon>
        <taxon>Talaromyces</taxon>
        <taxon>Talaromyces sect. Talaromyces</taxon>
    </lineage>
</organism>
<name>A0A6V8HGE2_TALPI</name>
<dbReference type="EMBL" id="DF933837">
    <property type="protein sequence ID" value="GAM40927.1"/>
    <property type="molecule type" value="Genomic_DNA"/>
</dbReference>
<sequence length="407" mass="44095">MATTHFTTPLAVDTLQTPRRKTLSTPPDTPVSNNNDSDNESPALKNTGRNTTNSKIIEFPYDLEIARDSNGAYIEFGRGVWSIVYKATSNMSTRRSMMMMMTPPSSPVISTYTTTSAKSSRVVAVKTPLRRDAYSILRAEAYILSRITSTSPTASDGEKGEGEGGYVVPFYGYIPSSHALVLQALPLSLSTHIETCADQARKSFSTRTMFDPVTPNWRGLATQLIKGLDWLHTEVGVVHGDIKPHNILLRPRQPSSLEGGEMEYDALYADFSSAHFISSPSSTSNSEEVPTGEGALTPPFSAPELLTLSAMKSSSPLTTPASDIFALALTLLAAATGDVLVYSGTSAMQRLAMSREGWRALDYVRSGANASRLGRGRDGFVGRVVQRGICREVESRATAGEWLDMFA</sequence>
<dbReference type="InterPro" id="IPR011009">
    <property type="entry name" value="Kinase-like_dom_sf"/>
</dbReference>
<protein>
    <submittedName>
        <fullName evidence="7">Protein kinase domain protein</fullName>
    </submittedName>
</protein>
<feature type="region of interest" description="Disordered" evidence="5">
    <location>
        <begin position="1"/>
        <end position="51"/>
    </location>
</feature>
<dbReference type="GO" id="GO:0004674">
    <property type="term" value="F:protein serine/threonine kinase activity"/>
    <property type="evidence" value="ECO:0007669"/>
    <property type="project" value="TreeGrafter"/>
</dbReference>
<evidence type="ECO:0000256" key="3">
    <source>
        <dbReference type="ARBA" id="ARBA00022777"/>
    </source>
</evidence>
<evidence type="ECO:0000256" key="4">
    <source>
        <dbReference type="ARBA" id="ARBA00022840"/>
    </source>
</evidence>
<evidence type="ECO:0000313" key="8">
    <source>
        <dbReference type="Proteomes" id="UP000053095"/>
    </source>
</evidence>
<evidence type="ECO:0000259" key="6">
    <source>
        <dbReference type="PROSITE" id="PS50011"/>
    </source>
</evidence>
<keyword evidence="1" id="KW-0808">Transferase</keyword>
<dbReference type="PROSITE" id="PS00108">
    <property type="entry name" value="PROTEIN_KINASE_ST"/>
    <property type="match status" value="1"/>
</dbReference>
<dbReference type="PANTHER" id="PTHR43289:SF33">
    <property type="entry name" value="SERINE_THREONINE KINASE 31"/>
    <property type="match status" value="1"/>
</dbReference>
<reference evidence="8" key="1">
    <citation type="journal article" date="2015" name="Genome Announc.">
        <title>Draft genome sequence of Talaromyces cellulolyticus strain Y-94, a source of lignocellulosic biomass-degrading enzymes.</title>
        <authorList>
            <person name="Fujii T."/>
            <person name="Koike H."/>
            <person name="Sawayama S."/>
            <person name="Yano S."/>
            <person name="Inoue H."/>
        </authorList>
    </citation>
    <scope>NUCLEOTIDE SEQUENCE [LARGE SCALE GENOMIC DNA]</scope>
    <source>
        <strain evidence="8">Y-94</strain>
    </source>
</reference>
<evidence type="ECO:0000256" key="1">
    <source>
        <dbReference type="ARBA" id="ARBA00022679"/>
    </source>
</evidence>
<evidence type="ECO:0000313" key="7">
    <source>
        <dbReference type="EMBL" id="GAM40927.1"/>
    </source>
</evidence>
<dbReference type="InterPro" id="IPR008271">
    <property type="entry name" value="Ser/Thr_kinase_AS"/>
</dbReference>
<dbReference type="PROSITE" id="PS50011">
    <property type="entry name" value="PROTEIN_KINASE_DOM"/>
    <property type="match status" value="1"/>
</dbReference>
<evidence type="ECO:0000256" key="5">
    <source>
        <dbReference type="SAM" id="MobiDB-lite"/>
    </source>
</evidence>
<keyword evidence="3 7" id="KW-0418">Kinase</keyword>
<keyword evidence="4" id="KW-0067">ATP-binding</keyword>
<feature type="domain" description="Protein kinase" evidence="6">
    <location>
        <begin position="70"/>
        <end position="407"/>
    </location>
</feature>
<accession>A0A6V8HGE2</accession>
<comment type="caution">
    <text evidence="7">The sequence shown here is derived from an EMBL/GenBank/DDBJ whole genome shotgun (WGS) entry which is preliminary data.</text>
</comment>
<dbReference type="InterPro" id="IPR000719">
    <property type="entry name" value="Prot_kinase_dom"/>
</dbReference>
<dbReference type="Proteomes" id="UP000053095">
    <property type="component" value="Unassembled WGS sequence"/>
</dbReference>
<evidence type="ECO:0000256" key="2">
    <source>
        <dbReference type="ARBA" id="ARBA00022741"/>
    </source>
</evidence>
<dbReference type="SUPFAM" id="SSF56112">
    <property type="entry name" value="Protein kinase-like (PK-like)"/>
    <property type="match status" value="1"/>
</dbReference>
<proteinExistence type="predicted"/>
<gene>
    <name evidence="7" type="ORF">TCE0_041f13656</name>
</gene>
<dbReference type="Gene3D" id="1.10.510.10">
    <property type="entry name" value="Transferase(Phosphotransferase) domain 1"/>
    <property type="match status" value="1"/>
</dbReference>
<keyword evidence="2" id="KW-0547">Nucleotide-binding</keyword>
<dbReference type="SMART" id="SM00220">
    <property type="entry name" value="S_TKc"/>
    <property type="match status" value="1"/>
</dbReference>